<reference evidence="3 4" key="1">
    <citation type="submission" date="2015-01" db="EMBL/GenBank/DDBJ databases">
        <title>The Genome Sequence of Fonsecaea multimorphosa CBS 102226.</title>
        <authorList>
            <consortium name="The Broad Institute Genomics Platform"/>
            <person name="Cuomo C."/>
            <person name="de Hoog S."/>
            <person name="Gorbushina A."/>
            <person name="Stielow B."/>
            <person name="Teixiera M."/>
            <person name="Abouelleil A."/>
            <person name="Chapman S.B."/>
            <person name="Priest M."/>
            <person name="Young S.K."/>
            <person name="Wortman J."/>
            <person name="Nusbaum C."/>
            <person name="Birren B."/>
        </authorList>
    </citation>
    <scope>NUCLEOTIDE SEQUENCE [LARGE SCALE GENOMIC DNA]</scope>
    <source>
        <strain evidence="3 4">CBS 102226</strain>
    </source>
</reference>
<organism evidence="3 4">
    <name type="scientific">Fonsecaea multimorphosa CBS 102226</name>
    <dbReference type="NCBI Taxonomy" id="1442371"/>
    <lineage>
        <taxon>Eukaryota</taxon>
        <taxon>Fungi</taxon>
        <taxon>Dikarya</taxon>
        <taxon>Ascomycota</taxon>
        <taxon>Pezizomycotina</taxon>
        <taxon>Eurotiomycetes</taxon>
        <taxon>Chaetothyriomycetidae</taxon>
        <taxon>Chaetothyriales</taxon>
        <taxon>Herpotrichiellaceae</taxon>
        <taxon>Fonsecaea</taxon>
    </lineage>
</organism>
<dbReference type="VEuPathDB" id="FungiDB:Z520_11276"/>
<dbReference type="OrthoDB" id="2735536at2759"/>
<protein>
    <recommendedName>
        <fullName evidence="5">NAD-dependent epimerase/dehydratase domain-containing protein</fullName>
    </recommendedName>
</protein>
<dbReference type="Gene3D" id="3.40.50.720">
    <property type="entry name" value="NAD(P)-binding Rossmann-like Domain"/>
    <property type="match status" value="2"/>
</dbReference>
<evidence type="ECO:0000256" key="2">
    <source>
        <dbReference type="ARBA" id="ARBA00023445"/>
    </source>
</evidence>
<keyword evidence="4" id="KW-1185">Reference proteome</keyword>
<dbReference type="InterPro" id="IPR050425">
    <property type="entry name" value="NAD(P)_dehydrat-like"/>
</dbReference>
<comment type="similarity">
    <text evidence="2">Belongs to the NAD(P)-dependent epimerase/dehydratase family. Dihydroflavonol-4-reductase subfamily.</text>
</comment>
<dbReference type="AlphaFoldDB" id="A0A0D2K9D6"/>
<dbReference type="GO" id="GO:0016616">
    <property type="term" value="F:oxidoreductase activity, acting on the CH-OH group of donors, NAD or NADP as acceptor"/>
    <property type="evidence" value="ECO:0007669"/>
    <property type="project" value="TreeGrafter"/>
</dbReference>
<evidence type="ECO:0000313" key="3">
    <source>
        <dbReference type="EMBL" id="KIX93003.1"/>
    </source>
</evidence>
<dbReference type="STRING" id="1442371.A0A0D2K9D6"/>
<evidence type="ECO:0000256" key="1">
    <source>
        <dbReference type="ARBA" id="ARBA00023002"/>
    </source>
</evidence>
<keyword evidence="1" id="KW-0560">Oxidoreductase</keyword>
<dbReference type="PANTHER" id="PTHR10366">
    <property type="entry name" value="NAD DEPENDENT EPIMERASE/DEHYDRATASE"/>
    <property type="match status" value="1"/>
</dbReference>
<proteinExistence type="inferred from homology"/>
<evidence type="ECO:0000313" key="4">
    <source>
        <dbReference type="Proteomes" id="UP000053411"/>
    </source>
</evidence>
<gene>
    <name evidence="3" type="ORF">Z520_11276</name>
</gene>
<accession>A0A0D2K9D6</accession>
<sequence length="269" mass="29688">MKVLPTGDSAFIASHCIAGLSKNGHEALISVRPDDKGQPLLAEHLESWPDCKPSYVIVPDIAKEDAFKDAMISDPPFEAVIHTDSASPFYFNVIDPRKDLIQPVVITSSFVAIHDTGNGRKTSYPEIDWNSMSWEDALQSPANAYRGRKQFAEAAAWKLVEQERPTFDLAVINPPLVFGPILHQHRKGLDTINTSNQRIMTLIQGKWKQHGIPPTGAFIWVDVRDVALARVRAMERPAAGSQCSLVTAGYYSNAALVSIVRVSFPDLVE</sequence>
<dbReference type="Proteomes" id="UP000053411">
    <property type="component" value="Unassembled WGS sequence"/>
</dbReference>
<name>A0A0D2K9D6_9EURO</name>
<evidence type="ECO:0008006" key="5">
    <source>
        <dbReference type="Google" id="ProtNLM"/>
    </source>
</evidence>
<dbReference type="SUPFAM" id="SSF51735">
    <property type="entry name" value="NAD(P)-binding Rossmann-fold domains"/>
    <property type="match status" value="1"/>
</dbReference>
<dbReference type="RefSeq" id="XP_016627126.1">
    <property type="nucleotide sequence ID" value="XM_016781765.1"/>
</dbReference>
<dbReference type="EMBL" id="KN848098">
    <property type="protein sequence ID" value="KIX93003.1"/>
    <property type="molecule type" value="Genomic_DNA"/>
</dbReference>
<dbReference type="GeneID" id="27717022"/>
<dbReference type="InterPro" id="IPR036291">
    <property type="entry name" value="NAD(P)-bd_dom_sf"/>
</dbReference>
<dbReference type="PANTHER" id="PTHR10366:SF564">
    <property type="entry name" value="STEROL-4-ALPHA-CARBOXYLATE 3-DEHYDROGENASE, DECARBOXYLATING"/>
    <property type="match status" value="1"/>
</dbReference>